<feature type="transmembrane region" description="Helical" evidence="5">
    <location>
        <begin position="20"/>
        <end position="42"/>
    </location>
</feature>
<dbReference type="InterPro" id="IPR052556">
    <property type="entry name" value="PolySynth_Transporter"/>
</dbReference>
<accession>A0ABM8A8P1</accession>
<keyword evidence="2 5" id="KW-0812">Transmembrane</keyword>
<evidence type="ECO:0000256" key="2">
    <source>
        <dbReference type="ARBA" id="ARBA00022692"/>
    </source>
</evidence>
<dbReference type="InterPro" id="IPR002797">
    <property type="entry name" value="Polysacc_synth"/>
</dbReference>
<comment type="subcellular location">
    <subcellularLocation>
        <location evidence="1">Membrane</location>
        <topology evidence="1">Multi-pass membrane protein</topology>
    </subcellularLocation>
</comment>
<proteinExistence type="predicted"/>
<gene>
    <name evidence="6" type="ORF">DAETH_00960</name>
</gene>
<feature type="transmembrane region" description="Helical" evidence="5">
    <location>
        <begin position="88"/>
        <end position="111"/>
    </location>
</feature>
<reference evidence="6" key="1">
    <citation type="submission" date="2022-07" db="EMBL/GenBank/DDBJ databases">
        <title>Complete Genome Sequence of the Radioresistant Bacterium Deinococcus aetherius ST0316, Isolated from the Air Dust collected in Lower Stratosphere above Japan.</title>
        <authorList>
            <person name="Satoh K."/>
            <person name="Hagiwara K."/>
            <person name="Katsumata K."/>
            <person name="Kubo A."/>
            <person name="Yokobori S."/>
            <person name="Yamagishi A."/>
            <person name="Oono Y."/>
            <person name="Narumi I."/>
        </authorList>
    </citation>
    <scope>NUCLEOTIDE SEQUENCE</scope>
    <source>
        <strain evidence="6">ST0316</strain>
    </source>
</reference>
<dbReference type="PANTHER" id="PTHR43424">
    <property type="entry name" value="LOCUS PUTATIVE PROTEIN 1-RELATED"/>
    <property type="match status" value="1"/>
</dbReference>
<dbReference type="PANTHER" id="PTHR43424:SF1">
    <property type="entry name" value="LOCUS PUTATIVE PROTEIN 1-RELATED"/>
    <property type="match status" value="1"/>
</dbReference>
<evidence type="ECO:0000256" key="3">
    <source>
        <dbReference type="ARBA" id="ARBA00022989"/>
    </source>
</evidence>
<feature type="transmembrane region" description="Helical" evidence="5">
    <location>
        <begin position="63"/>
        <end position="82"/>
    </location>
</feature>
<keyword evidence="3 5" id="KW-1133">Transmembrane helix</keyword>
<evidence type="ECO:0000313" key="7">
    <source>
        <dbReference type="Proteomes" id="UP001064971"/>
    </source>
</evidence>
<feature type="transmembrane region" description="Helical" evidence="5">
    <location>
        <begin position="305"/>
        <end position="323"/>
    </location>
</feature>
<protein>
    <submittedName>
        <fullName evidence="6">Polysaccharide biosynthesis protein</fullName>
    </submittedName>
</protein>
<evidence type="ECO:0000256" key="4">
    <source>
        <dbReference type="ARBA" id="ARBA00023136"/>
    </source>
</evidence>
<keyword evidence="7" id="KW-1185">Reference proteome</keyword>
<feature type="transmembrane region" description="Helical" evidence="5">
    <location>
        <begin position="149"/>
        <end position="168"/>
    </location>
</feature>
<name>A0ABM8A8P1_9DEIO</name>
<feature type="transmembrane region" description="Helical" evidence="5">
    <location>
        <begin position="123"/>
        <end position="143"/>
    </location>
</feature>
<dbReference type="Proteomes" id="UP001064971">
    <property type="component" value="Chromosome"/>
</dbReference>
<evidence type="ECO:0000256" key="5">
    <source>
        <dbReference type="SAM" id="Phobius"/>
    </source>
</evidence>
<organism evidence="6 7">
    <name type="scientific">Deinococcus aetherius</name>
    <dbReference type="NCBI Taxonomy" id="200252"/>
    <lineage>
        <taxon>Bacteria</taxon>
        <taxon>Thermotogati</taxon>
        <taxon>Deinococcota</taxon>
        <taxon>Deinococci</taxon>
        <taxon>Deinococcales</taxon>
        <taxon>Deinococcaceae</taxon>
        <taxon>Deinococcus</taxon>
    </lineage>
</organism>
<evidence type="ECO:0000313" key="6">
    <source>
        <dbReference type="EMBL" id="BDP40127.1"/>
    </source>
</evidence>
<dbReference type="EMBL" id="AP026560">
    <property type="protein sequence ID" value="BDP40127.1"/>
    <property type="molecule type" value="Genomic_DNA"/>
</dbReference>
<keyword evidence="4 5" id="KW-0472">Membrane</keyword>
<dbReference type="Pfam" id="PF01943">
    <property type="entry name" value="Polysacc_synt"/>
    <property type="match status" value="1"/>
</dbReference>
<feature type="transmembrane region" description="Helical" evidence="5">
    <location>
        <begin position="266"/>
        <end position="285"/>
    </location>
</feature>
<evidence type="ECO:0000256" key="1">
    <source>
        <dbReference type="ARBA" id="ARBA00004141"/>
    </source>
</evidence>
<feature type="transmembrane region" description="Helical" evidence="5">
    <location>
        <begin position="361"/>
        <end position="384"/>
    </location>
</feature>
<feature type="transmembrane region" description="Helical" evidence="5">
    <location>
        <begin position="335"/>
        <end position="355"/>
    </location>
</feature>
<sequence length="393" mass="42384">MQTFSFILIASELGPSGFGTFSAALALTLVLAPFVEMGAYAITVRDSKTPHLLATSLGTTLKTTSVLLPVAILVLTAASYLALKELNLILTILLGLGVFVGMRFMYVAQAVNASLSKFSRNAVFDMGLSLALLIGAFSVKLIGSGKVDAWFLMYASIYGVVGFLFFLFTTRAERIRIGAGGSWNAIVERLREGWTFAFGGMAQSAYSELDKTILLNLAGAPAVGRYSMAVRLIQVSYMPINALLNVTFPKMFRLMDSNEVGALSRYLLKIILTALVYSVLCVLTLQVLAPLLPNLFGEEYASSTHLLKLIALAVVLQGVYWPILDALTAMGFQKLRMIITFGGVAANVTLNLILIPSMKEYGAVVSYLASQLILLVVASVLIVWSTKRMVGKG</sequence>